<comment type="pathway">
    <text evidence="2">Cofactor biosynthesis; NAD(+) biosynthesis.</text>
</comment>
<reference evidence="10" key="1">
    <citation type="submission" date="2016-01" db="EMBL/GenBank/DDBJ databases">
        <title>Reference transcriptome for the parasite Schistocephalus solidus: insights into the molecular evolution of parasitism.</title>
        <authorList>
            <person name="Hebert F.O."/>
            <person name="Grambauer S."/>
            <person name="Barber I."/>
            <person name="Landry C.R."/>
            <person name="Aubin-Horth N."/>
        </authorList>
    </citation>
    <scope>NUCLEOTIDE SEQUENCE</scope>
</reference>
<evidence type="ECO:0000259" key="9">
    <source>
        <dbReference type="Pfam" id="PF02749"/>
    </source>
</evidence>
<dbReference type="InterPro" id="IPR027277">
    <property type="entry name" value="NadC/ModD"/>
</dbReference>
<evidence type="ECO:0000259" key="8">
    <source>
        <dbReference type="Pfam" id="PF01729"/>
    </source>
</evidence>
<dbReference type="SUPFAM" id="SSF54675">
    <property type="entry name" value="Nicotinate/Quinolinate PRTase N-terminal domain-like"/>
    <property type="match status" value="1"/>
</dbReference>
<dbReference type="Pfam" id="PF02749">
    <property type="entry name" value="QRPTase_N"/>
    <property type="match status" value="1"/>
</dbReference>
<dbReference type="InterPro" id="IPR013785">
    <property type="entry name" value="Aldolase_TIM"/>
</dbReference>
<evidence type="ECO:0000256" key="1">
    <source>
        <dbReference type="ARBA" id="ARBA00003237"/>
    </source>
</evidence>
<dbReference type="InterPro" id="IPR022412">
    <property type="entry name" value="Quinolinate_PRibosylTrfase_N"/>
</dbReference>
<dbReference type="AlphaFoldDB" id="A0A0X3PMD9"/>
<comment type="similarity">
    <text evidence="3">Belongs to the NadC/ModD family.</text>
</comment>
<organism evidence="10">
    <name type="scientific">Schistocephalus solidus</name>
    <name type="common">Tapeworm</name>
    <dbReference type="NCBI Taxonomy" id="70667"/>
    <lineage>
        <taxon>Eukaryota</taxon>
        <taxon>Metazoa</taxon>
        <taxon>Spiralia</taxon>
        <taxon>Lophotrochozoa</taxon>
        <taxon>Platyhelminthes</taxon>
        <taxon>Cestoda</taxon>
        <taxon>Eucestoda</taxon>
        <taxon>Diphyllobothriidea</taxon>
        <taxon>Diphyllobothriidae</taxon>
        <taxon>Schistocephalus</taxon>
    </lineage>
</organism>
<dbReference type="GO" id="GO:0004514">
    <property type="term" value="F:nicotinate-nucleotide diphosphorylase (carboxylating) activity"/>
    <property type="evidence" value="ECO:0007669"/>
    <property type="project" value="InterPro"/>
</dbReference>
<gene>
    <name evidence="10" type="ORF">TR121627</name>
</gene>
<feature type="region of interest" description="Disordered" evidence="7">
    <location>
        <begin position="311"/>
        <end position="439"/>
    </location>
</feature>
<dbReference type="Pfam" id="PF01729">
    <property type="entry name" value="QRPTase_C"/>
    <property type="match status" value="1"/>
</dbReference>
<feature type="compositionally biased region" description="Low complexity" evidence="7">
    <location>
        <begin position="425"/>
        <end position="436"/>
    </location>
</feature>
<feature type="non-terminal residue" evidence="10">
    <location>
        <position position="1"/>
    </location>
</feature>
<evidence type="ECO:0000256" key="6">
    <source>
        <dbReference type="ARBA" id="ARBA00033102"/>
    </source>
</evidence>
<proteinExistence type="inferred from homology"/>
<dbReference type="InterPro" id="IPR036068">
    <property type="entry name" value="Nicotinate_pribotase-like_C"/>
</dbReference>
<keyword evidence="5" id="KW-0808">Transferase</keyword>
<evidence type="ECO:0000256" key="7">
    <source>
        <dbReference type="SAM" id="MobiDB-lite"/>
    </source>
</evidence>
<keyword evidence="4" id="KW-0328">Glycosyltransferase</keyword>
<dbReference type="InterPro" id="IPR002638">
    <property type="entry name" value="Quinolinate_PRibosylTrfase_C"/>
</dbReference>
<dbReference type="GO" id="GO:0009435">
    <property type="term" value="P:NAD+ biosynthetic process"/>
    <property type="evidence" value="ECO:0007669"/>
    <property type="project" value="UniProtKB-UniPathway"/>
</dbReference>
<dbReference type="PANTHER" id="PTHR32179:SF3">
    <property type="entry name" value="NICOTINATE-NUCLEOTIDE PYROPHOSPHORYLASE [CARBOXYLATING]"/>
    <property type="match status" value="1"/>
</dbReference>
<evidence type="ECO:0000256" key="2">
    <source>
        <dbReference type="ARBA" id="ARBA00004790"/>
    </source>
</evidence>
<evidence type="ECO:0000256" key="4">
    <source>
        <dbReference type="ARBA" id="ARBA00022676"/>
    </source>
</evidence>
<evidence type="ECO:0000313" key="10">
    <source>
        <dbReference type="EMBL" id="JAP53101.1"/>
    </source>
</evidence>
<protein>
    <recommendedName>
        <fullName evidence="6">Quinolinate phosphoribosyltransferase [decarboxylating]</fullName>
    </recommendedName>
</protein>
<dbReference type="GO" id="GO:0005737">
    <property type="term" value="C:cytoplasm"/>
    <property type="evidence" value="ECO:0007669"/>
    <property type="project" value="TreeGrafter"/>
</dbReference>
<dbReference type="InterPro" id="IPR037128">
    <property type="entry name" value="Quinolinate_PRibosylTase_N_sf"/>
</dbReference>
<evidence type="ECO:0000256" key="5">
    <source>
        <dbReference type="ARBA" id="ARBA00022679"/>
    </source>
</evidence>
<sequence length="466" mass="49793">SLISPDFSSDTHHIAMSCVRTISRQVAKNLVSGWLSGEAVFNFSGLFIDAPQSTLVIQAKAPGIVAGFPFIEALAQEMGCRVQWHVQEGTALTTSSKVASISGPTEELIHGEQLIKSILCRASGIATFAAKLKKLLKDFSWKGELVSPPNPTPGFALVEEYAMLVAGVPTPRCSSSVLLQCSHLSTPTDLKETINNLKSKAGKGTQVKVECASLGEAKSAVEAGANVIRFDGLNAKDLSNFCAQIKSLAPGVLIEALANFDETTLRPFALQNVDSLTTRKLCNGYPLLDFKLTYTAFDGPDSAVITSSLKRAAPASEANELSADTDTIKENNGHDVEAAKRARNEENTNDTSVKVNDGTNVGMSASPTATPEPVNKQKEDTVVKLATSTSTTVSTNRVDNTGSSGKSGQVSGNRYTPRNRGYRTQQQQHNRNQQMQVSRRDTSALPTTLEEGHLLIISLLGVNSNL</sequence>
<dbReference type="Gene3D" id="3.20.20.70">
    <property type="entry name" value="Aldolase class I"/>
    <property type="match status" value="1"/>
</dbReference>
<dbReference type="UniPathway" id="UPA00253"/>
<dbReference type="SUPFAM" id="SSF51690">
    <property type="entry name" value="Nicotinate/Quinolinate PRTase C-terminal domain-like"/>
    <property type="match status" value="1"/>
</dbReference>
<feature type="domain" description="Quinolinate phosphoribosyl transferase N-terminal" evidence="9">
    <location>
        <begin position="46"/>
        <end position="123"/>
    </location>
</feature>
<name>A0A0X3PMD9_SCHSO</name>
<feature type="domain" description="Quinolinate phosphoribosyl transferase C-terminal" evidence="8">
    <location>
        <begin position="125"/>
        <end position="292"/>
    </location>
</feature>
<feature type="compositionally biased region" description="Polar residues" evidence="7">
    <location>
        <begin position="349"/>
        <end position="369"/>
    </location>
</feature>
<dbReference type="Gene3D" id="3.90.1170.20">
    <property type="entry name" value="Quinolinate phosphoribosyl transferase, N-terminal domain"/>
    <property type="match status" value="1"/>
</dbReference>
<dbReference type="PANTHER" id="PTHR32179">
    <property type="entry name" value="NICOTINATE-NUCLEOTIDE PYROPHOSPHORYLASE [CARBOXYLATING]"/>
    <property type="match status" value="1"/>
</dbReference>
<feature type="compositionally biased region" description="Polar residues" evidence="7">
    <location>
        <begin position="396"/>
        <end position="416"/>
    </location>
</feature>
<accession>A0A0X3PMD9</accession>
<feature type="compositionally biased region" description="Basic and acidic residues" evidence="7">
    <location>
        <begin position="326"/>
        <end position="346"/>
    </location>
</feature>
<dbReference type="EMBL" id="GEEE01010124">
    <property type="protein sequence ID" value="JAP53101.1"/>
    <property type="molecule type" value="Transcribed_RNA"/>
</dbReference>
<dbReference type="GO" id="GO:0034213">
    <property type="term" value="P:quinolinate catabolic process"/>
    <property type="evidence" value="ECO:0007669"/>
    <property type="project" value="TreeGrafter"/>
</dbReference>
<feature type="compositionally biased region" description="Low complexity" evidence="7">
    <location>
        <begin position="383"/>
        <end position="395"/>
    </location>
</feature>
<evidence type="ECO:0000256" key="3">
    <source>
        <dbReference type="ARBA" id="ARBA00009400"/>
    </source>
</evidence>
<comment type="function">
    <text evidence="1">Involved in the catabolism of quinolinic acid (QA).</text>
</comment>